<evidence type="ECO:0000313" key="3">
    <source>
        <dbReference type="Proteomes" id="UP000005206"/>
    </source>
</evidence>
<dbReference type="InterPro" id="IPR027417">
    <property type="entry name" value="P-loop_NTPase"/>
</dbReference>
<dbReference type="VEuPathDB" id="FungiDB:NECHADRAFT_79879"/>
<name>C7Z0F9_FUSV7</name>
<evidence type="ECO:0000313" key="2">
    <source>
        <dbReference type="EMBL" id="EEU42195.1"/>
    </source>
</evidence>
<gene>
    <name evidence="2" type="ORF">NECHADRAFT_79879</name>
</gene>
<evidence type="ECO:0008006" key="4">
    <source>
        <dbReference type="Google" id="ProtNLM"/>
    </source>
</evidence>
<feature type="compositionally biased region" description="Polar residues" evidence="1">
    <location>
        <begin position="24"/>
        <end position="40"/>
    </location>
</feature>
<dbReference type="Gene3D" id="3.40.50.300">
    <property type="entry name" value="P-loop containing nucleotide triphosphate hydrolases"/>
    <property type="match status" value="1"/>
</dbReference>
<dbReference type="Proteomes" id="UP000005206">
    <property type="component" value="Chromosome 5"/>
</dbReference>
<sequence length="247" mass="27368">MIKHKLLMVIGHLRPIADARKRGVSSTSNDATPNPTSVNPQRPPMRAATPSQQALRGKIIVLNGFPGTGKLPILKKVKELLPTETACLLDNHLLIDPVAAVIPGRSQEHHELRRKIRAPIFEKLQERAQKGHTILMTACLVEDDERDASVLQEHLDMAHEADVPIFWINVHCSQEILQQRVASIERCSGTKTKLTDPTLACDLVDKHRLIKPHKTDNSMEGLLFATLDVSGSVELSVSGLMRIIKLP</sequence>
<feature type="region of interest" description="Disordered" evidence="1">
    <location>
        <begin position="20"/>
        <end position="49"/>
    </location>
</feature>
<dbReference type="KEGG" id="nhe:NECHADRAFT_79879"/>
<dbReference type="AlphaFoldDB" id="C7Z0F9"/>
<dbReference type="OMA" id="VPIYWIN"/>
<accession>C7Z0F9</accession>
<proteinExistence type="predicted"/>
<dbReference type="OrthoDB" id="5426988at2759"/>
<dbReference type="RefSeq" id="XP_003047908.1">
    <property type="nucleotide sequence ID" value="XM_003047862.1"/>
</dbReference>
<dbReference type="EMBL" id="GG698905">
    <property type="protein sequence ID" value="EEU42195.1"/>
    <property type="molecule type" value="Genomic_DNA"/>
</dbReference>
<dbReference type="InParanoid" id="C7Z0F9"/>
<keyword evidence="3" id="KW-1185">Reference proteome</keyword>
<dbReference type="SUPFAM" id="SSF52540">
    <property type="entry name" value="P-loop containing nucleoside triphosphate hydrolases"/>
    <property type="match status" value="1"/>
</dbReference>
<organism evidence="2 3">
    <name type="scientific">Fusarium vanettenii (strain ATCC MYA-4622 / CBS 123669 / FGSC 9596 / NRRL 45880 / 77-13-4)</name>
    <name type="common">Fusarium solani subsp. pisi</name>
    <dbReference type="NCBI Taxonomy" id="660122"/>
    <lineage>
        <taxon>Eukaryota</taxon>
        <taxon>Fungi</taxon>
        <taxon>Dikarya</taxon>
        <taxon>Ascomycota</taxon>
        <taxon>Pezizomycotina</taxon>
        <taxon>Sordariomycetes</taxon>
        <taxon>Hypocreomycetidae</taxon>
        <taxon>Hypocreales</taxon>
        <taxon>Nectriaceae</taxon>
        <taxon>Fusarium</taxon>
        <taxon>Fusarium solani species complex</taxon>
        <taxon>Fusarium vanettenii</taxon>
    </lineage>
</organism>
<dbReference type="HOGENOM" id="CLU_092496_0_0_1"/>
<evidence type="ECO:0000256" key="1">
    <source>
        <dbReference type="SAM" id="MobiDB-lite"/>
    </source>
</evidence>
<reference evidence="2 3" key="1">
    <citation type="journal article" date="2009" name="PLoS Genet.">
        <title>The genome of Nectria haematococca: contribution of supernumerary chromosomes to gene expansion.</title>
        <authorList>
            <person name="Coleman J.J."/>
            <person name="Rounsley S.D."/>
            <person name="Rodriguez-Carres M."/>
            <person name="Kuo A."/>
            <person name="Wasmann C.C."/>
            <person name="Grimwood J."/>
            <person name="Schmutz J."/>
            <person name="Taga M."/>
            <person name="White G.J."/>
            <person name="Zhou S."/>
            <person name="Schwartz D.C."/>
            <person name="Freitag M."/>
            <person name="Ma L.J."/>
            <person name="Danchin E.G."/>
            <person name="Henrissat B."/>
            <person name="Coutinho P.M."/>
            <person name="Nelson D.R."/>
            <person name="Straney D."/>
            <person name="Napoli C.A."/>
            <person name="Barker B.M."/>
            <person name="Gribskov M."/>
            <person name="Rep M."/>
            <person name="Kroken S."/>
            <person name="Molnar I."/>
            <person name="Rensing C."/>
            <person name="Kennell J.C."/>
            <person name="Zamora J."/>
            <person name="Farman M.L."/>
            <person name="Selker E.U."/>
            <person name="Salamov A."/>
            <person name="Shapiro H."/>
            <person name="Pangilinan J."/>
            <person name="Lindquist E."/>
            <person name="Lamers C."/>
            <person name="Grigoriev I.V."/>
            <person name="Geiser D.M."/>
            <person name="Covert S.F."/>
            <person name="Temporini E."/>
            <person name="Vanetten H.D."/>
        </authorList>
    </citation>
    <scope>NUCLEOTIDE SEQUENCE [LARGE SCALE GENOMIC DNA]</scope>
    <source>
        <strain evidence="3">ATCC MYA-4622 / CBS 123669 / FGSC 9596 / NRRL 45880 / 77-13-4</strain>
    </source>
</reference>
<protein>
    <recommendedName>
        <fullName evidence="4">Chloramphenicol phosphotransferase-like protein</fullName>
    </recommendedName>
</protein>
<dbReference type="STRING" id="660122.C7Z0F9"/>
<dbReference type="eggNOG" id="ENOG502SD2T">
    <property type="taxonomic scope" value="Eukaryota"/>
</dbReference>
<dbReference type="GeneID" id="9667260"/>